<organism evidence="1 2">
    <name type="scientific">Bacillus seohaeanensis</name>
    <dbReference type="NCBI Taxonomy" id="284580"/>
    <lineage>
        <taxon>Bacteria</taxon>
        <taxon>Bacillati</taxon>
        <taxon>Bacillota</taxon>
        <taxon>Bacilli</taxon>
        <taxon>Bacillales</taxon>
        <taxon>Bacillaceae</taxon>
        <taxon>Bacillus</taxon>
    </lineage>
</organism>
<dbReference type="EMBL" id="JBHUMF010000030">
    <property type="protein sequence ID" value="MFD2681627.1"/>
    <property type="molecule type" value="Genomic_DNA"/>
</dbReference>
<comment type="caution">
    <text evidence="1">The sequence shown here is derived from an EMBL/GenBank/DDBJ whole genome shotgun (WGS) entry which is preliminary data.</text>
</comment>
<name>A0ABW5RSG9_9BACI</name>
<dbReference type="Proteomes" id="UP001597506">
    <property type="component" value="Unassembled WGS sequence"/>
</dbReference>
<evidence type="ECO:0000313" key="2">
    <source>
        <dbReference type="Proteomes" id="UP001597506"/>
    </source>
</evidence>
<protein>
    <submittedName>
        <fullName evidence="1">Uncharacterized protein</fullName>
    </submittedName>
</protein>
<gene>
    <name evidence="1" type="ORF">ACFSUL_12810</name>
</gene>
<evidence type="ECO:0000313" key="1">
    <source>
        <dbReference type="EMBL" id="MFD2681627.1"/>
    </source>
</evidence>
<keyword evidence="2" id="KW-1185">Reference proteome</keyword>
<proteinExistence type="predicted"/>
<reference evidence="2" key="1">
    <citation type="journal article" date="2019" name="Int. J. Syst. Evol. Microbiol.">
        <title>The Global Catalogue of Microorganisms (GCM) 10K type strain sequencing project: providing services to taxonomists for standard genome sequencing and annotation.</title>
        <authorList>
            <consortium name="The Broad Institute Genomics Platform"/>
            <consortium name="The Broad Institute Genome Sequencing Center for Infectious Disease"/>
            <person name="Wu L."/>
            <person name="Ma J."/>
        </authorList>
    </citation>
    <scope>NUCLEOTIDE SEQUENCE [LARGE SCALE GENOMIC DNA]</scope>
    <source>
        <strain evidence="2">KCTC 3913</strain>
    </source>
</reference>
<dbReference type="RefSeq" id="WP_377935996.1">
    <property type="nucleotide sequence ID" value="NZ_JBHUMF010000030.1"/>
</dbReference>
<accession>A0ABW5RSG9</accession>
<sequence>MKHNDRLLDLSMYRQQKQRVAEEQVEVLYNRSREFVERETNIREKVRAKMLFMKRFNVNKQFANSEKVEQVFREWYLFDYKTIKGDTLFFQYLRAEDNNLSESLKIVGALFLTAPWVPVKLKGIDNNTSSFKVLDIIQGKVEHVKGNNIQIPHLREDTIFFMRKIPLVLTQWLIGPYFVLGNEEQLLSLQKEYKSMHQSNGVLWRTFLKETAPRYILSD</sequence>